<dbReference type="Pfam" id="PF02864">
    <property type="entry name" value="STAT_bind"/>
    <property type="match status" value="1"/>
</dbReference>
<dbReference type="InterPro" id="IPR013799">
    <property type="entry name" value="STAT_TF_prot_interaction"/>
</dbReference>
<dbReference type="EnsemblMetazoa" id="AEPI015477-RA">
    <property type="protein sequence ID" value="AEPI015477-PA"/>
    <property type="gene ID" value="AEPI015477"/>
</dbReference>
<dbReference type="Pfam" id="PF21354">
    <property type="entry name" value="STAT_linker"/>
    <property type="match status" value="1"/>
</dbReference>
<dbReference type="Gene3D" id="1.20.1050.20">
    <property type="entry name" value="STAT transcription factor, all-alpha domain"/>
    <property type="match status" value="1"/>
</dbReference>
<dbReference type="InterPro" id="IPR013801">
    <property type="entry name" value="STAT_TF_DNA-bd"/>
</dbReference>
<dbReference type="SUPFAM" id="SSF48092">
    <property type="entry name" value="Transcription factor STAT-4 N-domain"/>
    <property type="match status" value="1"/>
</dbReference>
<dbReference type="Pfam" id="PF00017">
    <property type="entry name" value="SH2"/>
    <property type="match status" value="1"/>
</dbReference>
<evidence type="ECO:0000256" key="9">
    <source>
        <dbReference type="ARBA" id="ARBA00023159"/>
    </source>
</evidence>
<evidence type="ECO:0000256" key="6">
    <source>
        <dbReference type="ARBA" id="ARBA00022999"/>
    </source>
</evidence>
<dbReference type="GO" id="GO:0003700">
    <property type="term" value="F:DNA-binding transcription factor activity"/>
    <property type="evidence" value="ECO:0007669"/>
    <property type="project" value="InterPro"/>
</dbReference>
<dbReference type="Gene3D" id="1.10.532.10">
    <property type="entry name" value="STAT transcription factor, N-terminal domain"/>
    <property type="match status" value="1"/>
</dbReference>
<dbReference type="InterPro" id="IPR012345">
    <property type="entry name" value="STAT_TF_DNA-bd_N"/>
</dbReference>
<protein>
    <recommendedName>
        <fullName evidence="12">Signal transducer and activator of transcription</fullName>
    </recommendedName>
</protein>
<evidence type="ECO:0000256" key="12">
    <source>
        <dbReference type="RuleBase" id="RU046415"/>
    </source>
</evidence>
<keyword evidence="16" id="KW-1185">Reference proteome</keyword>
<keyword evidence="7 12" id="KW-0805">Transcription regulation</keyword>
<dbReference type="SMART" id="SM00964">
    <property type="entry name" value="STAT_int"/>
    <property type="match status" value="1"/>
</dbReference>
<dbReference type="Pfam" id="PF02865">
    <property type="entry name" value="STAT_int"/>
    <property type="match status" value="1"/>
</dbReference>
<reference evidence="14" key="2">
    <citation type="journal article" date="2016" name="Gene">
        <title>The evolutionary divergence of STAT transcription factor in different Anopheles species.</title>
        <authorList>
            <person name="Gupta K."/>
            <person name="Dhawan R."/>
            <person name="Kajla M."/>
            <person name="Misra T."/>
            <person name="Kumar S."/>
            <person name="Gupta L."/>
        </authorList>
    </citation>
    <scope>NUCLEOTIDE SEQUENCE</scope>
</reference>
<comment type="similarity">
    <text evidence="3 12">Belongs to the transcription factor STAT family.</text>
</comment>
<dbReference type="Gene3D" id="1.10.238.10">
    <property type="entry name" value="EF-hand"/>
    <property type="match status" value="1"/>
</dbReference>
<dbReference type="SUPFAM" id="SSF55550">
    <property type="entry name" value="SH2 domain"/>
    <property type="match status" value="1"/>
</dbReference>
<dbReference type="GO" id="GO:0005737">
    <property type="term" value="C:cytoplasm"/>
    <property type="evidence" value="ECO:0007669"/>
    <property type="project" value="UniProtKB-SubCell"/>
</dbReference>
<organism evidence="14">
    <name type="scientific">Anopheles epiroticus</name>
    <dbReference type="NCBI Taxonomy" id="199890"/>
    <lineage>
        <taxon>Eukaryota</taxon>
        <taxon>Metazoa</taxon>
        <taxon>Ecdysozoa</taxon>
        <taxon>Arthropoda</taxon>
        <taxon>Hexapoda</taxon>
        <taxon>Insecta</taxon>
        <taxon>Pterygota</taxon>
        <taxon>Neoptera</taxon>
        <taxon>Endopterygota</taxon>
        <taxon>Diptera</taxon>
        <taxon>Nematocera</taxon>
        <taxon>Culicoidea</taxon>
        <taxon>Culicidae</taxon>
        <taxon>Anophelinae</taxon>
        <taxon>Anopheles</taxon>
    </lineage>
</organism>
<dbReference type="PANTHER" id="PTHR11801">
    <property type="entry name" value="SIGNAL TRANSDUCER AND ACTIVATOR OF TRANSCRIPTION"/>
    <property type="match status" value="1"/>
</dbReference>
<comment type="subcellular location">
    <subcellularLocation>
        <location evidence="2 12">Cytoplasm</location>
    </subcellularLocation>
    <subcellularLocation>
        <location evidence="1 12">Nucleus</location>
    </subcellularLocation>
</comment>
<dbReference type="InterPro" id="IPR008967">
    <property type="entry name" value="p53-like_TF_DNA-bd_sf"/>
</dbReference>
<dbReference type="InterPro" id="IPR013800">
    <property type="entry name" value="STAT_TF_alpha"/>
</dbReference>
<dbReference type="Pfam" id="PF01017">
    <property type="entry name" value="STAT_alpha"/>
    <property type="match status" value="1"/>
</dbReference>
<evidence type="ECO:0000313" key="16">
    <source>
        <dbReference type="Proteomes" id="UP000075885"/>
    </source>
</evidence>
<gene>
    <name evidence="14" type="primary">STAT-B</name>
</gene>
<evidence type="ECO:0000313" key="15">
    <source>
        <dbReference type="EnsemblMetazoa" id="AEPI015477-PA"/>
    </source>
</evidence>
<evidence type="ECO:0000256" key="4">
    <source>
        <dbReference type="ARBA" id="ARBA00022490"/>
    </source>
</evidence>
<evidence type="ECO:0000256" key="2">
    <source>
        <dbReference type="ARBA" id="ARBA00004496"/>
    </source>
</evidence>
<keyword evidence="11 12" id="KW-0539">Nucleus</keyword>
<evidence type="ECO:0000256" key="8">
    <source>
        <dbReference type="ARBA" id="ARBA00023125"/>
    </source>
</evidence>
<dbReference type="SUPFAM" id="SSF47655">
    <property type="entry name" value="STAT"/>
    <property type="match status" value="1"/>
</dbReference>
<keyword evidence="9 12" id="KW-0010">Activator</keyword>
<dbReference type="CDD" id="cd09919">
    <property type="entry name" value="SH2_STAT_family"/>
    <property type="match status" value="1"/>
</dbReference>
<dbReference type="VEuPathDB" id="VectorBase:AEPI015477"/>
<reference evidence="16" key="1">
    <citation type="submission" date="2013-03" db="EMBL/GenBank/DDBJ databases">
        <title>The Genome Sequence of Anopheles epiroticus epiroticus2.</title>
        <authorList>
            <consortium name="The Broad Institute Genomics Platform"/>
            <person name="Neafsey D.E."/>
            <person name="Howell P."/>
            <person name="Walker B."/>
            <person name="Young S.K."/>
            <person name="Zeng Q."/>
            <person name="Gargeya S."/>
            <person name="Fitzgerald M."/>
            <person name="Haas B."/>
            <person name="Abouelleil A."/>
            <person name="Allen A.W."/>
            <person name="Alvarado L."/>
            <person name="Arachchi H.M."/>
            <person name="Berlin A.M."/>
            <person name="Chapman S.B."/>
            <person name="Gainer-Dewar J."/>
            <person name="Goldberg J."/>
            <person name="Griggs A."/>
            <person name="Gujja S."/>
            <person name="Hansen M."/>
            <person name="Howarth C."/>
            <person name="Imamovic A."/>
            <person name="Ireland A."/>
            <person name="Larimer J."/>
            <person name="McCowan C."/>
            <person name="Murphy C."/>
            <person name="Pearson M."/>
            <person name="Poon T.W."/>
            <person name="Priest M."/>
            <person name="Roberts A."/>
            <person name="Saif S."/>
            <person name="Shea T."/>
            <person name="Sisk P."/>
            <person name="Sykes S."/>
            <person name="Wortman J."/>
            <person name="Nusbaum C."/>
            <person name="Birren B."/>
        </authorList>
    </citation>
    <scope>NUCLEOTIDE SEQUENCE [LARGE SCALE GENOMIC DNA]</scope>
    <source>
        <strain evidence="16">Epiroticus2</strain>
    </source>
</reference>
<evidence type="ECO:0000256" key="7">
    <source>
        <dbReference type="ARBA" id="ARBA00023015"/>
    </source>
</evidence>
<keyword evidence="10 12" id="KW-0804">Transcription</keyword>
<evidence type="ECO:0000256" key="11">
    <source>
        <dbReference type="ARBA" id="ARBA00023242"/>
    </source>
</evidence>
<dbReference type="InterPro" id="IPR036860">
    <property type="entry name" value="SH2_dom_sf"/>
</dbReference>
<evidence type="ECO:0000256" key="5">
    <source>
        <dbReference type="ARBA" id="ARBA00022553"/>
    </source>
</evidence>
<dbReference type="InterPro" id="IPR000980">
    <property type="entry name" value="SH2"/>
</dbReference>
<dbReference type="InterPro" id="IPR015988">
    <property type="entry name" value="STAT_TF_CC"/>
</dbReference>
<dbReference type="GO" id="GO:0003677">
    <property type="term" value="F:DNA binding"/>
    <property type="evidence" value="ECO:0007669"/>
    <property type="project" value="UniProtKB-KW"/>
</dbReference>
<dbReference type="Proteomes" id="UP000075885">
    <property type="component" value="Unassembled WGS sequence"/>
</dbReference>
<dbReference type="EMBL" id="BK009274">
    <property type="protein sequence ID" value="DAA79950.1"/>
    <property type="molecule type" value="mRNA"/>
</dbReference>
<accession>A0A1E1MX08</accession>
<keyword evidence="5 12" id="KW-0597">Phosphoprotein</keyword>
<keyword evidence="8 12" id="KW-0238">DNA-binding</keyword>
<dbReference type="SUPFAM" id="SSF49417">
    <property type="entry name" value="p53-like transcription factors"/>
    <property type="match status" value="1"/>
</dbReference>
<name>A0A1E1MX08_9DIPT</name>
<evidence type="ECO:0000256" key="3">
    <source>
        <dbReference type="ARBA" id="ARBA00005586"/>
    </source>
</evidence>
<reference evidence="15" key="3">
    <citation type="submission" date="2023-03" db="UniProtKB">
        <authorList>
            <consortium name="EnsemblMetazoa"/>
        </authorList>
    </citation>
    <scope>IDENTIFICATION</scope>
    <source>
        <strain evidence="15">Epiroticus2</strain>
    </source>
</reference>
<dbReference type="CDD" id="cd14801">
    <property type="entry name" value="STAT_DBD"/>
    <property type="match status" value="1"/>
</dbReference>
<evidence type="ECO:0000256" key="10">
    <source>
        <dbReference type="ARBA" id="ARBA00023163"/>
    </source>
</evidence>
<dbReference type="InterPro" id="IPR001217">
    <property type="entry name" value="STAT"/>
</dbReference>
<dbReference type="AlphaFoldDB" id="A0A1E1MX08"/>
<proteinExistence type="evidence at transcript level"/>
<evidence type="ECO:0000313" key="14">
    <source>
        <dbReference type="EMBL" id="DAA79950.1"/>
    </source>
</evidence>
<dbReference type="GO" id="GO:0005634">
    <property type="term" value="C:nucleus"/>
    <property type="evidence" value="ECO:0007669"/>
    <property type="project" value="UniProtKB-SubCell"/>
</dbReference>
<dbReference type="InterPro" id="IPR036535">
    <property type="entry name" value="STAT_N_sf"/>
</dbReference>
<dbReference type="InterPro" id="IPR048988">
    <property type="entry name" value="STAT_linker"/>
</dbReference>
<dbReference type="GO" id="GO:0007165">
    <property type="term" value="P:signal transduction"/>
    <property type="evidence" value="ECO:0007669"/>
    <property type="project" value="InterPro"/>
</dbReference>
<sequence length="738" mass="85301">MWTHLHQLPTSILEQLCFIHDPRIPVEVRQYLGKWIEDRLRNAKTFANDPNTMYEVDASTFYYQLVQELQNVSANLSTEAKRLLDKTAVKFCDSNSSSLINLYINLVHYLQRKRLNTPSNDDSKVHIGQEINLMSILNGLEQLQTMVRRNQMDTDKLCKECGSLEWQMNELQRDWVQLDAIPNKEIADNVRIQLTKTRADQNNRIQLLNQSHKLLIDAFWAVIHKAEEVHKFIIENYLTQWKRNQLFGIEADISSPVPNVYNLNEIQTWFENISTIICNTKDQMFLFKNKALKEYTDQEGLSEAMPYVCHLFRAMLGNAFIVEKEPPQIIKINTRFTTKVRLLMTTTLITLKMGNPFVNVMIVSENEAQNINVDHILPAGEIENDCARLEYNATTNILVATFNLRLRNIKRGIMQKDRRVMDEKFALLFLCRIPMEDQVFTLLTFSLPVVVIVHGSQEELACATIIWDNVCAFTPRQSFEVPTLLPWNRLVKIIDNKFRSTAGGALTEDNLEFLYQKLFGRNQTYPVSDDQMITFFQFCKNRSMEHNHTFWEWVYAVLKLTREHLSGPWGDKRIIGFIHKAAIEKCLANCSPGTFLLRFTESVLGGISIACVHEGEDGQRQILHVQPFTSKDLARRSLADRILDLEELTHLYPNIPKREAFSCYTKNTNTTCRTTGYVPTAMRTVLKFPPPIEKVDVLESTQSSDGELAPSSSENIFTNLEMPVFEIETINLFSFEEN</sequence>
<evidence type="ECO:0000256" key="1">
    <source>
        <dbReference type="ARBA" id="ARBA00004123"/>
    </source>
</evidence>
<evidence type="ECO:0000259" key="13">
    <source>
        <dbReference type="SMART" id="SM00964"/>
    </source>
</evidence>
<dbReference type="GO" id="GO:0006357">
    <property type="term" value="P:regulation of transcription by RNA polymerase II"/>
    <property type="evidence" value="ECO:0007669"/>
    <property type="project" value="UniProtKB-ARBA"/>
</dbReference>
<dbReference type="Gene3D" id="3.30.505.10">
    <property type="entry name" value="SH2 domain"/>
    <property type="match status" value="1"/>
</dbReference>
<keyword evidence="6 12" id="KW-0727">SH2 domain</keyword>
<dbReference type="Gene3D" id="2.60.40.630">
    <property type="entry name" value="STAT transcription factor, DNA-binding domain"/>
    <property type="match status" value="1"/>
</dbReference>
<keyword evidence="4 12" id="KW-0963">Cytoplasm</keyword>
<feature type="domain" description="STAT transcription factor protein interaction" evidence="13">
    <location>
        <begin position="2"/>
        <end position="121"/>
    </location>
</feature>